<dbReference type="PROSITE" id="PS51160">
    <property type="entry name" value="ACYLPHOSPHATASE_3"/>
    <property type="match status" value="1"/>
</dbReference>
<feature type="active site" evidence="5">
    <location>
        <position position="20"/>
    </location>
</feature>
<organism evidence="9 10">
    <name type="scientific">Tulasnella calospora MUT 4182</name>
    <dbReference type="NCBI Taxonomy" id="1051891"/>
    <lineage>
        <taxon>Eukaryota</taxon>
        <taxon>Fungi</taxon>
        <taxon>Dikarya</taxon>
        <taxon>Basidiomycota</taxon>
        <taxon>Agaricomycotina</taxon>
        <taxon>Agaricomycetes</taxon>
        <taxon>Cantharellales</taxon>
        <taxon>Tulasnellaceae</taxon>
        <taxon>Tulasnella</taxon>
    </lineage>
</organism>
<gene>
    <name evidence="9" type="ORF">M407DRAFT_198465</name>
</gene>
<evidence type="ECO:0000256" key="6">
    <source>
        <dbReference type="RuleBase" id="RU000553"/>
    </source>
</evidence>
<dbReference type="PRINTS" id="PR00112">
    <property type="entry name" value="ACYLPHPHTASE"/>
</dbReference>
<dbReference type="InterPro" id="IPR017968">
    <property type="entry name" value="Acylphosphatase_CS"/>
</dbReference>
<dbReference type="InterPro" id="IPR001792">
    <property type="entry name" value="Acylphosphatase-like_dom"/>
</dbReference>
<reference evidence="10" key="2">
    <citation type="submission" date="2015-01" db="EMBL/GenBank/DDBJ databases">
        <title>Evolutionary Origins and Diversification of the Mycorrhizal Mutualists.</title>
        <authorList>
            <consortium name="DOE Joint Genome Institute"/>
            <consortium name="Mycorrhizal Genomics Consortium"/>
            <person name="Kohler A."/>
            <person name="Kuo A."/>
            <person name="Nagy L.G."/>
            <person name="Floudas D."/>
            <person name="Copeland A."/>
            <person name="Barry K.W."/>
            <person name="Cichocki N."/>
            <person name="Veneault-Fourrey C."/>
            <person name="LaButti K."/>
            <person name="Lindquist E.A."/>
            <person name="Lipzen A."/>
            <person name="Lundell T."/>
            <person name="Morin E."/>
            <person name="Murat C."/>
            <person name="Riley R."/>
            <person name="Ohm R."/>
            <person name="Sun H."/>
            <person name="Tunlid A."/>
            <person name="Henrissat B."/>
            <person name="Grigoriev I.V."/>
            <person name="Hibbett D.S."/>
            <person name="Martin F."/>
        </authorList>
    </citation>
    <scope>NUCLEOTIDE SEQUENCE [LARGE SCALE GENOMIC DNA]</scope>
    <source>
        <strain evidence="10">MUT 4182</strain>
    </source>
</reference>
<comment type="catalytic activity">
    <reaction evidence="4 5 6">
        <text>an acyl phosphate + H2O = a carboxylate + phosphate + H(+)</text>
        <dbReference type="Rhea" id="RHEA:14965"/>
        <dbReference type="ChEBI" id="CHEBI:15377"/>
        <dbReference type="ChEBI" id="CHEBI:15378"/>
        <dbReference type="ChEBI" id="CHEBI:29067"/>
        <dbReference type="ChEBI" id="CHEBI:43474"/>
        <dbReference type="ChEBI" id="CHEBI:59918"/>
        <dbReference type="EC" id="3.6.1.7"/>
    </reaction>
</comment>
<dbReference type="OrthoDB" id="7961613at2759"/>
<evidence type="ECO:0000256" key="5">
    <source>
        <dbReference type="PROSITE-ProRule" id="PRU00520"/>
    </source>
</evidence>
<dbReference type="SUPFAM" id="SSF54975">
    <property type="entry name" value="Acylphosphatase/BLUF domain-like"/>
    <property type="match status" value="1"/>
</dbReference>
<evidence type="ECO:0000259" key="8">
    <source>
        <dbReference type="PROSITE" id="PS51160"/>
    </source>
</evidence>
<dbReference type="PANTHER" id="PTHR10029:SF3">
    <property type="entry name" value="ACYLPHOSPHATASE-RELATED"/>
    <property type="match status" value="1"/>
</dbReference>
<evidence type="ECO:0000256" key="1">
    <source>
        <dbReference type="ARBA" id="ARBA00005614"/>
    </source>
</evidence>
<dbReference type="InterPro" id="IPR036046">
    <property type="entry name" value="Acylphosphatase-like_dom_sf"/>
</dbReference>
<dbReference type="STRING" id="1051891.A0A0C3QKW5"/>
<evidence type="ECO:0000256" key="3">
    <source>
        <dbReference type="ARBA" id="ARBA00022801"/>
    </source>
</evidence>
<dbReference type="Proteomes" id="UP000054248">
    <property type="component" value="Unassembled WGS sequence"/>
</dbReference>
<dbReference type="HOGENOM" id="CLU_141932_0_2_1"/>
<evidence type="ECO:0000313" key="10">
    <source>
        <dbReference type="Proteomes" id="UP000054248"/>
    </source>
</evidence>
<accession>A0A0C3QKW5</accession>
<keyword evidence="10" id="KW-1185">Reference proteome</keyword>
<feature type="domain" description="Acylphosphatase-like" evidence="8">
    <location>
        <begin position="5"/>
        <end position="62"/>
    </location>
</feature>
<feature type="active site" evidence="5">
    <location>
        <position position="38"/>
    </location>
</feature>
<dbReference type="PANTHER" id="PTHR10029">
    <property type="entry name" value="ACYLPHOSPHATASE"/>
    <property type="match status" value="1"/>
</dbReference>
<proteinExistence type="inferred from homology"/>
<comment type="similarity">
    <text evidence="1 7">Belongs to the acylphosphatase family.</text>
</comment>
<sequence length="62" mass="6707">MEMKELNYKVSGNVQGVCFRSEAVDTARSVGVAGWVRNNPDGAVEGIAVGEHDNVNKLQVIF</sequence>
<dbReference type="InterPro" id="IPR020456">
    <property type="entry name" value="Acylphosphatase"/>
</dbReference>
<dbReference type="GO" id="GO:0003998">
    <property type="term" value="F:acylphosphatase activity"/>
    <property type="evidence" value="ECO:0007669"/>
    <property type="project" value="UniProtKB-EC"/>
</dbReference>
<evidence type="ECO:0000256" key="7">
    <source>
        <dbReference type="RuleBase" id="RU004168"/>
    </source>
</evidence>
<dbReference type="PROSITE" id="PS00150">
    <property type="entry name" value="ACYLPHOSPHATASE_1"/>
    <property type="match status" value="1"/>
</dbReference>
<dbReference type="PROSITE" id="PS00151">
    <property type="entry name" value="ACYLPHOSPHATASE_2"/>
    <property type="match status" value="1"/>
</dbReference>
<dbReference type="AlphaFoldDB" id="A0A0C3QKW5"/>
<evidence type="ECO:0000313" key="9">
    <source>
        <dbReference type="EMBL" id="KIO33240.1"/>
    </source>
</evidence>
<protein>
    <recommendedName>
        <fullName evidence="2 5">Acylphosphatase</fullName>
        <ecNumber evidence="2 5">3.6.1.7</ecNumber>
    </recommendedName>
</protein>
<dbReference type="EC" id="3.6.1.7" evidence="2 5"/>
<evidence type="ECO:0000256" key="4">
    <source>
        <dbReference type="ARBA" id="ARBA00047645"/>
    </source>
</evidence>
<dbReference type="Pfam" id="PF00708">
    <property type="entry name" value="Acylphosphatase"/>
    <property type="match status" value="1"/>
</dbReference>
<evidence type="ECO:0000256" key="2">
    <source>
        <dbReference type="ARBA" id="ARBA00012150"/>
    </source>
</evidence>
<name>A0A0C3QKW5_9AGAM</name>
<dbReference type="Gene3D" id="3.30.70.100">
    <property type="match status" value="1"/>
</dbReference>
<keyword evidence="3 5" id="KW-0378">Hydrolase</keyword>
<reference evidence="9 10" key="1">
    <citation type="submission" date="2014-04" db="EMBL/GenBank/DDBJ databases">
        <authorList>
            <consortium name="DOE Joint Genome Institute"/>
            <person name="Kuo A."/>
            <person name="Girlanda M."/>
            <person name="Perotto S."/>
            <person name="Kohler A."/>
            <person name="Nagy L.G."/>
            <person name="Floudas D."/>
            <person name="Copeland A."/>
            <person name="Barry K.W."/>
            <person name="Cichocki N."/>
            <person name="Veneault-Fourrey C."/>
            <person name="LaButti K."/>
            <person name="Lindquist E.A."/>
            <person name="Lipzen A."/>
            <person name="Lundell T."/>
            <person name="Morin E."/>
            <person name="Murat C."/>
            <person name="Sun H."/>
            <person name="Tunlid A."/>
            <person name="Henrissat B."/>
            <person name="Grigoriev I.V."/>
            <person name="Hibbett D.S."/>
            <person name="Martin F."/>
            <person name="Nordberg H.P."/>
            <person name="Cantor M.N."/>
            <person name="Hua S.X."/>
        </authorList>
    </citation>
    <scope>NUCLEOTIDE SEQUENCE [LARGE SCALE GENOMIC DNA]</scope>
    <source>
        <strain evidence="9 10">MUT 4182</strain>
    </source>
</reference>
<dbReference type="EMBL" id="KN822949">
    <property type="protein sequence ID" value="KIO33240.1"/>
    <property type="molecule type" value="Genomic_DNA"/>
</dbReference>